<name>A0A562HZ27_9GAMM</name>
<proteinExistence type="predicted"/>
<dbReference type="OrthoDB" id="6636980at2"/>
<dbReference type="AlphaFoldDB" id="A0A562HZ27"/>
<dbReference type="EMBL" id="VLKG01000017">
    <property type="protein sequence ID" value="TWH63856.1"/>
    <property type="molecule type" value="Genomic_DNA"/>
</dbReference>
<comment type="caution">
    <text evidence="1">The sequence shown here is derived from an EMBL/GenBank/DDBJ whole genome shotgun (WGS) entry which is preliminary data.</text>
</comment>
<evidence type="ECO:0000313" key="1">
    <source>
        <dbReference type="EMBL" id="TWH63856.1"/>
    </source>
</evidence>
<dbReference type="RefSeq" id="WP_144573288.1">
    <property type="nucleotide sequence ID" value="NZ_VLKG01000017.1"/>
</dbReference>
<protein>
    <submittedName>
        <fullName evidence="1">Uncharacterized protein</fullName>
    </submittedName>
</protein>
<organism evidence="1 2">
    <name type="scientific">Azomonas agilis</name>
    <dbReference type="NCBI Taxonomy" id="116849"/>
    <lineage>
        <taxon>Bacteria</taxon>
        <taxon>Pseudomonadati</taxon>
        <taxon>Pseudomonadota</taxon>
        <taxon>Gammaproteobacteria</taxon>
        <taxon>Pseudomonadales</taxon>
        <taxon>Pseudomonadaceae</taxon>
        <taxon>Azomonas</taxon>
    </lineage>
</organism>
<accession>A0A562HZ27</accession>
<sequence>MSIQQSCIEAYRAHKNLKLAAQEVGIPWQTVYVHLRNAGEPVIGDKLRYGSDTDKLAARGEQMFASFVPEAHNSNSGKFQSKIDFLVQGYGVDVKTSKLKLSHKACKQRRWAFSLKKQEMLADFFVCFCLDEVGDQLLMTLLVPGELIRRYQTISLSERGGKWADYEISYNELRSFFKSLPSKQ</sequence>
<dbReference type="Proteomes" id="UP000319627">
    <property type="component" value="Unassembled WGS sequence"/>
</dbReference>
<keyword evidence="2" id="KW-1185">Reference proteome</keyword>
<reference evidence="1 2" key="1">
    <citation type="submission" date="2019-07" db="EMBL/GenBank/DDBJ databases">
        <title>Genomic Encyclopedia of Type Strains, Phase I: the one thousand microbial genomes (KMG-I) project.</title>
        <authorList>
            <person name="Kyrpides N."/>
        </authorList>
    </citation>
    <scope>NUCLEOTIDE SEQUENCE [LARGE SCALE GENOMIC DNA]</scope>
    <source>
        <strain evidence="1 2">DSM 375</strain>
    </source>
</reference>
<gene>
    <name evidence="1" type="ORF">LX59_03020</name>
</gene>
<evidence type="ECO:0000313" key="2">
    <source>
        <dbReference type="Proteomes" id="UP000319627"/>
    </source>
</evidence>